<evidence type="ECO:0000313" key="1">
    <source>
        <dbReference type="EMBL" id="KAF9728774.1"/>
    </source>
</evidence>
<reference evidence="1" key="1">
    <citation type="journal article" date="2020" name="Mol. Plant Microbe Interact.">
        <title>Genome Sequence of the Biocontrol Agent Coniothyrium minitans strain Conio (IMI 134523).</title>
        <authorList>
            <person name="Patel D."/>
            <person name="Shittu T.A."/>
            <person name="Baroncelli R."/>
            <person name="Muthumeenakshi S."/>
            <person name="Osborne T.H."/>
            <person name="Janganan T.K."/>
            <person name="Sreenivasaprasad S."/>
        </authorList>
    </citation>
    <scope>NUCLEOTIDE SEQUENCE</scope>
    <source>
        <strain evidence="1">Conio</strain>
    </source>
</reference>
<comment type="caution">
    <text evidence="1">The sequence shown here is derived from an EMBL/GenBank/DDBJ whole genome shotgun (WGS) entry which is preliminary data.</text>
</comment>
<protein>
    <submittedName>
        <fullName evidence="1">Uncharacterized protein</fullName>
    </submittedName>
</protein>
<dbReference type="AlphaFoldDB" id="A0A9P6G4H0"/>
<keyword evidence="2" id="KW-1185">Reference proteome</keyword>
<evidence type="ECO:0000313" key="2">
    <source>
        <dbReference type="Proteomes" id="UP000756921"/>
    </source>
</evidence>
<name>A0A9P6G4H0_9PLEO</name>
<proteinExistence type="predicted"/>
<sequence>MGNWIRAYPRELQTLRGDKPLCLWVGTRATVAVLRANDTVPARVETPRHDPPLRVPTAATGAGESLGNTLRWVERGRGGVPSAIGVGAASALTCHSSKVGWIVYPVKILSRATQDAIRQQAQPSSLAPLCFGAMPSSSMVTPCGFVTTRHITVFPRGRNFDRRRAASLSRKRSQGHRDGLPTVCAYVRNTPSILPSEIQCGPEHVCIHSPHAMLFRLLV</sequence>
<organism evidence="1 2">
    <name type="scientific">Paraphaeosphaeria minitans</name>
    <dbReference type="NCBI Taxonomy" id="565426"/>
    <lineage>
        <taxon>Eukaryota</taxon>
        <taxon>Fungi</taxon>
        <taxon>Dikarya</taxon>
        <taxon>Ascomycota</taxon>
        <taxon>Pezizomycotina</taxon>
        <taxon>Dothideomycetes</taxon>
        <taxon>Pleosporomycetidae</taxon>
        <taxon>Pleosporales</taxon>
        <taxon>Massarineae</taxon>
        <taxon>Didymosphaeriaceae</taxon>
        <taxon>Paraphaeosphaeria</taxon>
    </lineage>
</organism>
<gene>
    <name evidence="1" type="ORF">PMIN01_13154</name>
</gene>
<dbReference type="EMBL" id="WJXW01000018">
    <property type="protein sequence ID" value="KAF9728774.1"/>
    <property type="molecule type" value="Genomic_DNA"/>
</dbReference>
<dbReference type="Proteomes" id="UP000756921">
    <property type="component" value="Unassembled WGS sequence"/>
</dbReference>
<accession>A0A9P6G4H0</accession>